<evidence type="ECO:0000313" key="3">
    <source>
        <dbReference type="WBParaSite" id="jg12636"/>
    </source>
</evidence>
<keyword evidence="1" id="KW-0472">Membrane</keyword>
<dbReference type="WBParaSite" id="jg12636">
    <property type="protein sequence ID" value="jg12636"/>
    <property type="gene ID" value="jg12636"/>
</dbReference>
<keyword evidence="2" id="KW-1185">Reference proteome</keyword>
<feature type="transmembrane region" description="Helical" evidence="1">
    <location>
        <begin position="49"/>
        <end position="67"/>
    </location>
</feature>
<name>A0A915CU51_9BILA</name>
<sequence>MSEQDMSWKESVKFLAKSSAPIVLFLAARLPVLIPEAVIMFGSSKKLCLVARITFTSIIVAIILLLSPSQNHWIQRFKSVFPAISAFVFAQLIACYSYNDVIYRRNANLSVDKGASDQKTQEPSGSELIGRRNLLKNYVVIVTFLLNELDEYHFANKILFEFFAF</sequence>
<proteinExistence type="predicted"/>
<evidence type="ECO:0000256" key="1">
    <source>
        <dbReference type="SAM" id="Phobius"/>
    </source>
</evidence>
<evidence type="ECO:0000313" key="2">
    <source>
        <dbReference type="Proteomes" id="UP000887574"/>
    </source>
</evidence>
<protein>
    <submittedName>
        <fullName evidence="3">Uncharacterized protein</fullName>
    </submittedName>
</protein>
<feature type="transmembrane region" description="Helical" evidence="1">
    <location>
        <begin position="79"/>
        <end position="98"/>
    </location>
</feature>
<dbReference type="AlphaFoldDB" id="A0A915CU51"/>
<keyword evidence="1" id="KW-1133">Transmembrane helix</keyword>
<keyword evidence="1" id="KW-0812">Transmembrane</keyword>
<accession>A0A915CU51</accession>
<organism evidence="2 3">
    <name type="scientific">Ditylenchus dipsaci</name>
    <dbReference type="NCBI Taxonomy" id="166011"/>
    <lineage>
        <taxon>Eukaryota</taxon>
        <taxon>Metazoa</taxon>
        <taxon>Ecdysozoa</taxon>
        <taxon>Nematoda</taxon>
        <taxon>Chromadorea</taxon>
        <taxon>Rhabditida</taxon>
        <taxon>Tylenchina</taxon>
        <taxon>Tylenchomorpha</taxon>
        <taxon>Sphaerularioidea</taxon>
        <taxon>Anguinidae</taxon>
        <taxon>Anguininae</taxon>
        <taxon>Ditylenchus</taxon>
    </lineage>
</organism>
<feature type="transmembrane region" description="Helical" evidence="1">
    <location>
        <begin position="20"/>
        <end position="42"/>
    </location>
</feature>
<reference evidence="3" key="1">
    <citation type="submission" date="2022-11" db="UniProtKB">
        <authorList>
            <consortium name="WormBaseParasite"/>
        </authorList>
    </citation>
    <scope>IDENTIFICATION</scope>
</reference>
<dbReference type="Proteomes" id="UP000887574">
    <property type="component" value="Unplaced"/>
</dbReference>